<dbReference type="RefSeq" id="WP_184883428.1">
    <property type="nucleotide sequence ID" value="NZ_BOOV01000043.1"/>
</dbReference>
<dbReference type="AlphaFoldDB" id="A0A7W7DAA4"/>
<organism evidence="3 4">
    <name type="scientific">Sphaerisporangium siamense</name>
    <dbReference type="NCBI Taxonomy" id="795645"/>
    <lineage>
        <taxon>Bacteria</taxon>
        <taxon>Bacillati</taxon>
        <taxon>Actinomycetota</taxon>
        <taxon>Actinomycetes</taxon>
        <taxon>Streptosporangiales</taxon>
        <taxon>Streptosporangiaceae</taxon>
        <taxon>Sphaerisporangium</taxon>
    </lineage>
</organism>
<feature type="compositionally biased region" description="Basic and acidic residues" evidence="1">
    <location>
        <begin position="37"/>
        <end position="75"/>
    </location>
</feature>
<dbReference type="Pfam" id="PF18970">
    <property type="entry name" value="DUF5709"/>
    <property type="match status" value="1"/>
</dbReference>
<gene>
    <name evidence="3" type="ORF">BJ982_004711</name>
</gene>
<comment type="caution">
    <text evidence="3">The sequence shown here is derived from an EMBL/GenBank/DDBJ whole genome shotgun (WGS) entry which is preliminary data.</text>
</comment>
<evidence type="ECO:0000313" key="3">
    <source>
        <dbReference type="EMBL" id="MBB4703167.1"/>
    </source>
</evidence>
<keyword evidence="4" id="KW-1185">Reference proteome</keyword>
<accession>A0A7W7DAA4</accession>
<protein>
    <recommendedName>
        <fullName evidence="2">DUF5709 domain-containing protein</fullName>
    </recommendedName>
</protein>
<name>A0A7W7DAA4_9ACTN</name>
<feature type="domain" description="DUF5709" evidence="2">
    <location>
        <begin position="57"/>
        <end position="103"/>
    </location>
</feature>
<proteinExistence type="predicted"/>
<feature type="region of interest" description="Disordered" evidence="1">
    <location>
        <begin position="25"/>
        <end position="93"/>
    </location>
</feature>
<evidence type="ECO:0000313" key="4">
    <source>
        <dbReference type="Proteomes" id="UP000542210"/>
    </source>
</evidence>
<dbReference type="Proteomes" id="UP000542210">
    <property type="component" value="Unassembled WGS sequence"/>
</dbReference>
<dbReference type="EMBL" id="JACHND010000001">
    <property type="protein sequence ID" value="MBB4703167.1"/>
    <property type="molecule type" value="Genomic_DNA"/>
</dbReference>
<dbReference type="InterPro" id="IPR043763">
    <property type="entry name" value="DUF5709"/>
</dbReference>
<evidence type="ECO:0000259" key="2">
    <source>
        <dbReference type="Pfam" id="PF18970"/>
    </source>
</evidence>
<reference evidence="3 4" key="1">
    <citation type="submission" date="2020-08" db="EMBL/GenBank/DDBJ databases">
        <title>Sequencing the genomes of 1000 actinobacteria strains.</title>
        <authorList>
            <person name="Klenk H.-P."/>
        </authorList>
    </citation>
    <scope>NUCLEOTIDE SEQUENCE [LARGE SCALE GENOMIC DNA]</scope>
    <source>
        <strain evidence="3 4">DSM 45784</strain>
    </source>
</reference>
<evidence type="ECO:0000256" key="1">
    <source>
        <dbReference type="SAM" id="MobiDB-lite"/>
    </source>
</evidence>
<sequence>MSETRREPDMGDDEQLTQIEEWTENLPIGYEITPDDPQQRDDLDRRLWREAPDHTRSPREEHRLVAPDEGARPDVESEEYAADLGADDGDLSAEERAIHIEPD</sequence>
<feature type="compositionally biased region" description="Acidic residues" evidence="1">
    <location>
        <begin position="76"/>
        <end position="92"/>
    </location>
</feature>